<dbReference type="AlphaFoldDB" id="A0A6A5SI22"/>
<feature type="compositionally biased region" description="Polar residues" evidence="1">
    <location>
        <begin position="45"/>
        <end position="65"/>
    </location>
</feature>
<evidence type="ECO:0000313" key="3">
    <source>
        <dbReference type="Proteomes" id="UP000800038"/>
    </source>
</evidence>
<proteinExistence type="predicted"/>
<gene>
    <name evidence="2" type="ORF">EJ02DRAFT_478194</name>
</gene>
<organism evidence="2 3">
    <name type="scientific">Clathrospora elynae</name>
    <dbReference type="NCBI Taxonomy" id="706981"/>
    <lineage>
        <taxon>Eukaryota</taxon>
        <taxon>Fungi</taxon>
        <taxon>Dikarya</taxon>
        <taxon>Ascomycota</taxon>
        <taxon>Pezizomycotina</taxon>
        <taxon>Dothideomycetes</taxon>
        <taxon>Pleosporomycetidae</taxon>
        <taxon>Pleosporales</taxon>
        <taxon>Diademaceae</taxon>
        <taxon>Clathrospora</taxon>
    </lineage>
</organism>
<feature type="compositionally biased region" description="Acidic residues" evidence="1">
    <location>
        <begin position="109"/>
        <end position="124"/>
    </location>
</feature>
<keyword evidence="3" id="KW-1185">Reference proteome</keyword>
<feature type="compositionally biased region" description="Polar residues" evidence="1">
    <location>
        <begin position="19"/>
        <end position="37"/>
    </location>
</feature>
<sequence length="219" mass="24483">MMARTAPKNKRCKVKPTEKGSQYAQALGHGQNSQSTELDSKRSLMPNTPSEITGSQPTIIQQQQDAHLAESEWNSINSGGKVQGGPLSSSQRKRKRRMEEASPPLFVQSDEETDELEPEEEQEKEPEASRGEGNRDSSTDEDILIVHQPRVNFMACWQAYYGKETLPCLQTSKESTRNLAMDAIFGWAKLEVNKQLLVKYIISSLTATVYFPGQPKGTH</sequence>
<protein>
    <submittedName>
        <fullName evidence="2">Uncharacterized protein</fullName>
    </submittedName>
</protein>
<evidence type="ECO:0000256" key="1">
    <source>
        <dbReference type="SAM" id="MobiDB-lite"/>
    </source>
</evidence>
<feature type="compositionally biased region" description="Polar residues" evidence="1">
    <location>
        <begin position="72"/>
        <end position="90"/>
    </location>
</feature>
<reference evidence="2" key="1">
    <citation type="journal article" date="2020" name="Stud. Mycol.">
        <title>101 Dothideomycetes genomes: a test case for predicting lifestyles and emergence of pathogens.</title>
        <authorList>
            <person name="Haridas S."/>
            <person name="Albert R."/>
            <person name="Binder M."/>
            <person name="Bloem J."/>
            <person name="Labutti K."/>
            <person name="Salamov A."/>
            <person name="Andreopoulos B."/>
            <person name="Baker S."/>
            <person name="Barry K."/>
            <person name="Bills G."/>
            <person name="Bluhm B."/>
            <person name="Cannon C."/>
            <person name="Castanera R."/>
            <person name="Culley D."/>
            <person name="Daum C."/>
            <person name="Ezra D."/>
            <person name="Gonzalez J."/>
            <person name="Henrissat B."/>
            <person name="Kuo A."/>
            <person name="Liang C."/>
            <person name="Lipzen A."/>
            <person name="Lutzoni F."/>
            <person name="Magnuson J."/>
            <person name="Mondo S."/>
            <person name="Nolan M."/>
            <person name="Ohm R."/>
            <person name="Pangilinan J."/>
            <person name="Park H.-J."/>
            <person name="Ramirez L."/>
            <person name="Alfaro M."/>
            <person name="Sun H."/>
            <person name="Tritt A."/>
            <person name="Yoshinaga Y."/>
            <person name="Zwiers L.-H."/>
            <person name="Turgeon B."/>
            <person name="Goodwin S."/>
            <person name="Spatafora J."/>
            <person name="Crous P."/>
            <person name="Grigoriev I."/>
        </authorList>
    </citation>
    <scope>NUCLEOTIDE SEQUENCE</scope>
    <source>
        <strain evidence="2">CBS 161.51</strain>
    </source>
</reference>
<accession>A0A6A5SI22</accession>
<dbReference type="Proteomes" id="UP000800038">
    <property type="component" value="Unassembled WGS sequence"/>
</dbReference>
<feature type="region of interest" description="Disordered" evidence="1">
    <location>
        <begin position="1"/>
        <end position="141"/>
    </location>
</feature>
<feature type="compositionally biased region" description="Basic and acidic residues" evidence="1">
    <location>
        <begin position="125"/>
        <end position="138"/>
    </location>
</feature>
<evidence type="ECO:0000313" key="2">
    <source>
        <dbReference type="EMBL" id="KAF1937027.1"/>
    </source>
</evidence>
<dbReference type="EMBL" id="ML976157">
    <property type="protein sequence ID" value="KAF1937027.1"/>
    <property type="molecule type" value="Genomic_DNA"/>
</dbReference>
<name>A0A6A5SI22_9PLEO</name>